<feature type="region of interest" description="Disordered" evidence="1">
    <location>
        <begin position="1"/>
        <end position="23"/>
    </location>
</feature>
<dbReference type="CDD" id="cd07440">
    <property type="entry name" value="RGS"/>
    <property type="match status" value="1"/>
</dbReference>
<evidence type="ECO:0000259" key="3">
    <source>
        <dbReference type="PROSITE" id="PS50132"/>
    </source>
</evidence>
<keyword evidence="5" id="KW-1185">Reference proteome</keyword>
<evidence type="ECO:0000313" key="4">
    <source>
        <dbReference type="EMBL" id="KAF0979843.1"/>
    </source>
</evidence>
<dbReference type="Gene3D" id="1.10.167.10">
    <property type="entry name" value="Regulator of G-protein Signalling 4, domain 2"/>
    <property type="match status" value="1"/>
</dbReference>
<name>A0A6A5BP95_NAEFO</name>
<accession>A0A6A5BP95</accession>
<reference evidence="4 5" key="1">
    <citation type="journal article" date="2019" name="Sci. Rep.">
        <title>Nanopore sequencing improves the draft genome of the human pathogenic amoeba Naegleria fowleri.</title>
        <authorList>
            <person name="Liechti N."/>
            <person name="Schurch N."/>
            <person name="Bruggmann R."/>
            <person name="Wittwer M."/>
        </authorList>
    </citation>
    <scope>NUCLEOTIDE SEQUENCE [LARGE SCALE GENOMIC DNA]</scope>
    <source>
        <strain evidence="4 5">ATCC 30894</strain>
    </source>
</reference>
<dbReference type="SUPFAM" id="SSF48097">
    <property type="entry name" value="Regulator of G-protein signaling, RGS"/>
    <property type="match status" value="1"/>
</dbReference>
<dbReference type="AlphaFoldDB" id="A0A6A5BP95"/>
<keyword evidence="2" id="KW-0812">Transmembrane</keyword>
<organism evidence="4 5">
    <name type="scientific">Naegleria fowleri</name>
    <name type="common">Brain eating amoeba</name>
    <dbReference type="NCBI Taxonomy" id="5763"/>
    <lineage>
        <taxon>Eukaryota</taxon>
        <taxon>Discoba</taxon>
        <taxon>Heterolobosea</taxon>
        <taxon>Tetramitia</taxon>
        <taxon>Eutetramitia</taxon>
        <taxon>Vahlkampfiidae</taxon>
        <taxon>Naegleria</taxon>
    </lineage>
</organism>
<dbReference type="PANTHER" id="PTHR10845:SF192">
    <property type="entry name" value="DOUBLE HIT, ISOFORM B"/>
    <property type="match status" value="1"/>
</dbReference>
<dbReference type="VEuPathDB" id="AmoebaDB:FDP41_000996"/>
<dbReference type="InterPro" id="IPR007892">
    <property type="entry name" value="CHASE4"/>
</dbReference>
<dbReference type="OMA" id="MVFGRYQ"/>
<dbReference type="Pfam" id="PF00615">
    <property type="entry name" value="RGS"/>
    <property type="match status" value="1"/>
</dbReference>
<feature type="transmembrane region" description="Helical" evidence="2">
    <location>
        <begin position="178"/>
        <end position="202"/>
    </location>
</feature>
<dbReference type="InterPro" id="IPR044926">
    <property type="entry name" value="RGS_subdomain_2"/>
</dbReference>
<gene>
    <name evidence="4" type="ORF">FDP41_000996</name>
</gene>
<dbReference type="VEuPathDB" id="AmoebaDB:NF0013760"/>
<proteinExistence type="predicted"/>
<feature type="region of interest" description="Disordered" evidence="1">
    <location>
        <begin position="875"/>
        <end position="897"/>
    </location>
</feature>
<dbReference type="EMBL" id="VFQX01000022">
    <property type="protein sequence ID" value="KAF0979843.1"/>
    <property type="molecule type" value="Genomic_DNA"/>
</dbReference>
<dbReference type="RefSeq" id="XP_044564556.1">
    <property type="nucleotide sequence ID" value="XM_044713974.1"/>
</dbReference>
<evidence type="ECO:0000256" key="1">
    <source>
        <dbReference type="SAM" id="MobiDB-lite"/>
    </source>
</evidence>
<dbReference type="Proteomes" id="UP000444721">
    <property type="component" value="Unassembled WGS sequence"/>
</dbReference>
<dbReference type="VEuPathDB" id="AmoebaDB:NfTy_050100"/>
<dbReference type="PANTHER" id="PTHR10845">
    <property type="entry name" value="REGULATOR OF G PROTEIN SIGNALING"/>
    <property type="match status" value="1"/>
</dbReference>
<feature type="domain" description="RGS" evidence="3">
    <location>
        <begin position="755"/>
        <end position="864"/>
    </location>
</feature>
<feature type="compositionally biased region" description="Low complexity" evidence="1">
    <location>
        <begin position="89"/>
        <end position="109"/>
    </location>
</feature>
<dbReference type="SMART" id="SM00315">
    <property type="entry name" value="RGS"/>
    <property type="match status" value="1"/>
</dbReference>
<dbReference type="Gene3D" id="3.30.450.20">
    <property type="entry name" value="PAS domain"/>
    <property type="match status" value="1"/>
</dbReference>
<evidence type="ECO:0000313" key="5">
    <source>
        <dbReference type="Proteomes" id="UP000444721"/>
    </source>
</evidence>
<dbReference type="InterPro" id="IPR016137">
    <property type="entry name" value="RGS"/>
</dbReference>
<evidence type="ECO:0000256" key="2">
    <source>
        <dbReference type="SAM" id="Phobius"/>
    </source>
</evidence>
<dbReference type="GeneID" id="68108214"/>
<dbReference type="OrthoDB" id="10344429at2759"/>
<sequence length="897" mass="102279">MHRFSSSTNNDNHSDKQLNLSQPSPASLQELEDIGVMSQYKVYINNNSIGEEVDIAQQHTNKHHHDTSTTSNEMASSNCFHQTNHHHCLSSNHPTPSTTTTPSNALSSLENNDGVSQSKRKTLRLFRRSTNNNNQSVMSSLFTIDAPNDENEDFESKTHSSLSKKGNFNSIRVKTVSILSLMFFLTVLLCFAILIVAFHISFSKIEYQTILQSSLRVLRSMTDNFYALENKILDYAPWIDTANLFIYNGDPNRVKAYFDENFFCAHLAQVKLSFVSLYYLNGTILKSLACYNATLEENLPVEMEQLHPEHYFIKDMTISTTRRAAYLLPSATNVNHPEEFAMMVAVPVTTTDADTTTYGVMVFGRYQSNSIIQDLTAKTQVCISFYNLNSTIGLEIVQSMKGQSGLSSQIANYNALTIDADNSSWLLRGFFHVGAFDSSSSLLSLNRHCDHSGSGTIEGVLESDSNYGERISTLQILKDVHRENTVLIRCDISRSLYTNGINSFLITWAVMTAMLILLSASVVIFVELVVLRRTIRLTNGVIQITNEWNNDSNSITKGGKLPKFGKDEIGKLGMRVNYMLSVLEKSFTQLQKEHALAQSLLDRTSLEEQKYRNVMNGLTDFVITVDSTSGRIINFNASFENKIMGKIKDENSEKNVQNKMIHEYFEGMTLESVLQKLEELSVESGVKIWEVSILNRFRTGVPVNVTCSKVKIVIQEGDIIDAYVMMARNMSDQQELKKTILSQQQQFSEQQQHFEFEYYWKNPDMRNKLRIFCMNEKSYENFKFLEEVESYKKMKRTQHRANKQQEIISQFLTKESKYELNISQEETFNLVNRIKNGYGQVDLFDRLAVVVRNMLYRDTFQRFLMDVAKDNDMNTSSSLDVDESTDSSSLSLNNNDY</sequence>
<keyword evidence="2" id="KW-0472">Membrane</keyword>
<dbReference type="PROSITE" id="PS50132">
    <property type="entry name" value="RGS"/>
    <property type="match status" value="1"/>
</dbReference>
<feature type="transmembrane region" description="Helical" evidence="2">
    <location>
        <begin position="505"/>
        <end position="530"/>
    </location>
</feature>
<feature type="region of interest" description="Disordered" evidence="1">
    <location>
        <begin position="89"/>
        <end position="116"/>
    </location>
</feature>
<feature type="compositionally biased region" description="Low complexity" evidence="1">
    <location>
        <begin position="886"/>
        <end position="897"/>
    </location>
</feature>
<protein>
    <recommendedName>
        <fullName evidence="3">RGS domain-containing protein</fullName>
    </recommendedName>
</protein>
<keyword evidence="2" id="KW-1133">Transmembrane helix</keyword>
<dbReference type="InterPro" id="IPR036305">
    <property type="entry name" value="RGS_sf"/>
</dbReference>
<comment type="caution">
    <text evidence="4">The sequence shown here is derived from an EMBL/GenBank/DDBJ whole genome shotgun (WGS) entry which is preliminary data.</text>
</comment>
<dbReference type="Pfam" id="PF05228">
    <property type="entry name" value="CHASE4"/>
    <property type="match status" value="1"/>
</dbReference>